<comment type="caution">
    <text evidence="3">The sequence shown here is derived from an EMBL/GenBank/DDBJ whole genome shotgun (WGS) entry which is preliminary data.</text>
</comment>
<sequence>MAFTVKQEQFEGPLDILLEFIEKEKLSINQISLASVADEYVRFVKTLTAIDREELAEFLVVAAQLVLIKSRSLLPNTALSEEEEVSIEELERRLAEHKRLKELSQSLQGLAGANRHMYTREFYSGFESVFYPPKKVTAGLLKKVFNEILQAIPKIEKLAEEKIKKIITLEEKIGDLKRILENKVERIFSDIVSKSSDKIEIIVSFLAILELARQQIVSLDQETLFGDIKIKKD</sequence>
<dbReference type="EMBL" id="MHQC01000056">
    <property type="protein sequence ID" value="OGZ93616.1"/>
    <property type="molecule type" value="Genomic_DNA"/>
</dbReference>
<accession>A0A1G2K2I0</accession>
<evidence type="ECO:0000256" key="1">
    <source>
        <dbReference type="ARBA" id="ARBA00044777"/>
    </source>
</evidence>
<evidence type="ECO:0000313" key="3">
    <source>
        <dbReference type="EMBL" id="OGZ93616.1"/>
    </source>
</evidence>
<dbReference type="PANTHER" id="PTHR33969:SF2">
    <property type="entry name" value="SEGREGATION AND CONDENSATION PROTEIN A"/>
    <property type="match status" value="1"/>
</dbReference>
<dbReference type="Gene3D" id="1.10.10.580">
    <property type="entry name" value="Structural maintenance of chromosome 1. Chain E"/>
    <property type="match status" value="1"/>
</dbReference>
<dbReference type="InterPro" id="IPR003768">
    <property type="entry name" value="ScpA"/>
</dbReference>
<feature type="coiled-coil region" evidence="2">
    <location>
        <begin position="80"/>
        <end position="107"/>
    </location>
</feature>
<evidence type="ECO:0000313" key="4">
    <source>
        <dbReference type="Proteomes" id="UP000177152"/>
    </source>
</evidence>
<organism evidence="3 4">
    <name type="scientific">Candidatus Sungbacteria bacterium RIFCSPHIGHO2_01_FULL_47_32</name>
    <dbReference type="NCBI Taxonomy" id="1802264"/>
    <lineage>
        <taxon>Bacteria</taxon>
        <taxon>Candidatus Sungiibacteriota</taxon>
    </lineage>
</organism>
<keyword evidence="2" id="KW-0175">Coiled coil</keyword>
<proteinExistence type="predicted"/>
<protein>
    <recommendedName>
        <fullName evidence="1">Segregation and condensation protein A</fullName>
    </recommendedName>
</protein>
<dbReference type="Gene3D" id="6.10.250.2410">
    <property type="match status" value="1"/>
</dbReference>
<dbReference type="AlphaFoldDB" id="A0A1G2K2I0"/>
<dbReference type="Pfam" id="PF02616">
    <property type="entry name" value="SMC_ScpA"/>
    <property type="match status" value="1"/>
</dbReference>
<evidence type="ECO:0000256" key="2">
    <source>
        <dbReference type="SAM" id="Coils"/>
    </source>
</evidence>
<dbReference type="InterPro" id="IPR023093">
    <property type="entry name" value="ScpA-like_C"/>
</dbReference>
<reference evidence="3 4" key="1">
    <citation type="journal article" date="2016" name="Nat. Commun.">
        <title>Thousands of microbial genomes shed light on interconnected biogeochemical processes in an aquifer system.</title>
        <authorList>
            <person name="Anantharaman K."/>
            <person name="Brown C.T."/>
            <person name="Hug L.A."/>
            <person name="Sharon I."/>
            <person name="Castelle C.J."/>
            <person name="Probst A.J."/>
            <person name="Thomas B.C."/>
            <person name="Singh A."/>
            <person name="Wilkins M.J."/>
            <person name="Karaoz U."/>
            <person name="Brodie E.L."/>
            <person name="Williams K.H."/>
            <person name="Hubbard S.S."/>
            <person name="Banfield J.F."/>
        </authorList>
    </citation>
    <scope>NUCLEOTIDE SEQUENCE [LARGE SCALE GENOMIC DNA]</scope>
</reference>
<dbReference type="PANTHER" id="PTHR33969">
    <property type="entry name" value="SEGREGATION AND CONDENSATION PROTEIN A"/>
    <property type="match status" value="1"/>
</dbReference>
<dbReference type="Proteomes" id="UP000177152">
    <property type="component" value="Unassembled WGS sequence"/>
</dbReference>
<gene>
    <name evidence="3" type="ORF">A2633_04655</name>
</gene>
<name>A0A1G2K2I0_9BACT</name>